<dbReference type="EMBL" id="CP048788">
    <property type="protein sequence ID" value="QJF49691.1"/>
    <property type="molecule type" value="Genomic_DNA"/>
</dbReference>
<evidence type="ECO:0000256" key="1">
    <source>
        <dbReference type="ARBA" id="ARBA00004370"/>
    </source>
</evidence>
<dbReference type="KEGG" id="rpon:G3256_00185"/>
<feature type="compositionally biased region" description="Low complexity" evidence="5">
    <location>
        <begin position="44"/>
        <end position="55"/>
    </location>
</feature>
<feature type="compositionally biased region" description="Polar residues" evidence="5">
    <location>
        <begin position="17"/>
        <end position="27"/>
    </location>
</feature>
<keyword evidence="3 6" id="KW-1133">Transmembrane helix</keyword>
<organism evidence="7 8">
    <name type="scientific">Roseobacter ponti</name>
    <dbReference type="NCBI Taxonomy" id="1891787"/>
    <lineage>
        <taxon>Bacteria</taxon>
        <taxon>Pseudomonadati</taxon>
        <taxon>Pseudomonadota</taxon>
        <taxon>Alphaproteobacteria</taxon>
        <taxon>Rhodobacterales</taxon>
        <taxon>Roseobacteraceae</taxon>
        <taxon>Roseobacter</taxon>
    </lineage>
</organism>
<dbReference type="InterPro" id="IPR019133">
    <property type="entry name" value="MIC60"/>
</dbReference>
<evidence type="ECO:0000256" key="6">
    <source>
        <dbReference type="SAM" id="Phobius"/>
    </source>
</evidence>
<feature type="compositionally biased region" description="Basic and acidic residues" evidence="5">
    <location>
        <begin position="110"/>
        <end position="133"/>
    </location>
</feature>
<sequence>MAKSRKSGNKEDDKNLSAETPETQVTDDVTAEDASDKKADDTGAQEQQEATAEPTDAADEPVTDPDAVLAKTPEKAPDPDPEKSGTETDFVLLETDEGEKNPSDNPWSAEARETDPAETEAAVKDVGKTSDAEKPEEDQALPVVTQTTVREVHKGSMWPAVFGGVIAALIGFIAGRGDQLDAYLPESMQRSSIYVAEIESWTDDLSAETAALSARIEALENAEPAVADTSEVSGAVGALATSVEELSGRISDLESRPVATEPGDSGASAEEIAALQAALDEQSRQIATQSDEIATLQAGVADAEAAARSEAEKILARAALTRVVTAVESGEAFEPALNDLEEVAPVEVPEALRTAASDGVPTISDLRESFPGAARAGLAAAREHTPEAEVQGVGAFLRRTLGARSVTPRDGDDPDAILSRSEAALKQGDLSLALSEMEALPEPARTAMQDWISSAEARQAARDAATTLSDSLQSN</sequence>
<evidence type="ECO:0000256" key="2">
    <source>
        <dbReference type="ARBA" id="ARBA00022692"/>
    </source>
</evidence>
<name>A0A858SPS0_9RHOB</name>
<feature type="transmembrane region" description="Helical" evidence="6">
    <location>
        <begin position="157"/>
        <end position="175"/>
    </location>
</feature>
<evidence type="ECO:0000313" key="7">
    <source>
        <dbReference type="EMBL" id="QJF49691.1"/>
    </source>
</evidence>
<keyword evidence="4 6" id="KW-0472">Membrane</keyword>
<comment type="subcellular location">
    <subcellularLocation>
        <location evidence="1">Membrane</location>
    </subcellularLocation>
</comment>
<protein>
    <recommendedName>
        <fullName evidence="9">Mitochondrial inner membrane protein</fullName>
    </recommendedName>
</protein>
<evidence type="ECO:0000256" key="5">
    <source>
        <dbReference type="SAM" id="MobiDB-lite"/>
    </source>
</evidence>
<keyword evidence="2 6" id="KW-0812">Transmembrane</keyword>
<dbReference type="Pfam" id="PF09731">
    <property type="entry name" value="Mitofilin"/>
    <property type="match status" value="1"/>
</dbReference>
<evidence type="ECO:0008006" key="9">
    <source>
        <dbReference type="Google" id="ProtNLM"/>
    </source>
</evidence>
<keyword evidence="8" id="KW-1185">Reference proteome</keyword>
<dbReference type="Proteomes" id="UP000503308">
    <property type="component" value="Chromosome"/>
</dbReference>
<feature type="compositionally biased region" description="Basic and acidic residues" evidence="5">
    <location>
        <begin position="72"/>
        <end position="86"/>
    </location>
</feature>
<accession>A0A858SPS0</accession>
<evidence type="ECO:0000256" key="3">
    <source>
        <dbReference type="ARBA" id="ARBA00022989"/>
    </source>
</evidence>
<proteinExistence type="predicted"/>
<dbReference type="RefSeq" id="WP_169638915.1">
    <property type="nucleotide sequence ID" value="NZ_CP048788.1"/>
</dbReference>
<reference evidence="7 8" key="1">
    <citation type="submission" date="2020-02" db="EMBL/GenBank/DDBJ databases">
        <title>Genome sequence of Roseobacter ponti.</title>
        <authorList>
            <person name="Hollensteiner J."/>
            <person name="Schneider D."/>
            <person name="Poehlein A."/>
            <person name="Daniel R."/>
        </authorList>
    </citation>
    <scope>NUCLEOTIDE SEQUENCE [LARGE SCALE GENOMIC DNA]</scope>
    <source>
        <strain evidence="7 8">DSM 106830</strain>
    </source>
</reference>
<dbReference type="GO" id="GO:0016020">
    <property type="term" value="C:membrane"/>
    <property type="evidence" value="ECO:0007669"/>
    <property type="project" value="UniProtKB-SubCell"/>
</dbReference>
<feature type="region of interest" description="Disordered" evidence="5">
    <location>
        <begin position="1"/>
        <end position="139"/>
    </location>
</feature>
<dbReference type="AlphaFoldDB" id="A0A858SPS0"/>
<evidence type="ECO:0000313" key="8">
    <source>
        <dbReference type="Proteomes" id="UP000503308"/>
    </source>
</evidence>
<gene>
    <name evidence="7" type="ORF">G3256_00185</name>
</gene>
<evidence type="ECO:0000256" key="4">
    <source>
        <dbReference type="ARBA" id="ARBA00023136"/>
    </source>
</evidence>